<comment type="caution">
    <text evidence="2">The sequence shown here is derived from an EMBL/GenBank/DDBJ whole genome shotgun (WGS) entry which is preliminary data.</text>
</comment>
<accession>A0A1J5PLA5</accession>
<reference evidence="2" key="1">
    <citation type="submission" date="2016-10" db="EMBL/GenBank/DDBJ databases">
        <title>Sequence of Gallionella enrichment culture.</title>
        <authorList>
            <person name="Poehlein A."/>
            <person name="Muehling M."/>
            <person name="Daniel R."/>
        </authorList>
    </citation>
    <scope>NUCLEOTIDE SEQUENCE</scope>
</reference>
<evidence type="ECO:0000313" key="2">
    <source>
        <dbReference type="EMBL" id="OIQ64317.1"/>
    </source>
</evidence>
<sequence>MRRSPCCRRENERGRSRARGAGARAEQALRVGPRRPGRRIQRGTGRDLRPRRPGRRGQNHPDAPHRGLAHTGFRHADRPRTRCRRRSAHRAGEHRLHAAALRTVRRPDRSGKPESLCRSAGPTQRSAGRALCATPPHDRAGAIHSTIGGAPFRWHETEARSGLHAGSPPSTATAGRTDRRRRSRIPTRVVGDCVSTGCRRGHERPVVHGLS</sequence>
<dbReference type="EMBL" id="MLJW01008224">
    <property type="protein sequence ID" value="OIQ64317.1"/>
    <property type="molecule type" value="Genomic_DNA"/>
</dbReference>
<evidence type="ECO:0000256" key="1">
    <source>
        <dbReference type="SAM" id="MobiDB-lite"/>
    </source>
</evidence>
<dbReference type="AlphaFoldDB" id="A0A1J5PLA5"/>
<proteinExistence type="predicted"/>
<feature type="compositionally biased region" description="Basic residues" evidence="1">
    <location>
        <begin position="32"/>
        <end position="41"/>
    </location>
</feature>
<feature type="region of interest" description="Disordered" evidence="1">
    <location>
        <begin position="159"/>
        <end position="188"/>
    </location>
</feature>
<organism evidence="2">
    <name type="scientific">mine drainage metagenome</name>
    <dbReference type="NCBI Taxonomy" id="410659"/>
    <lineage>
        <taxon>unclassified sequences</taxon>
        <taxon>metagenomes</taxon>
        <taxon>ecological metagenomes</taxon>
    </lineage>
</organism>
<feature type="region of interest" description="Disordered" evidence="1">
    <location>
        <begin position="1"/>
        <end position="129"/>
    </location>
</feature>
<feature type="compositionally biased region" description="Low complexity" evidence="1">
    <location>
        <begin position="19"/>
        <end position="31"/>
    </location>
</feature>
<name>A0A1J5PLA5_9ZZZZ</name>
<protein>
    <submittedName>
        <fullName evidence="2">Uncharacterized protein</fullName>
    </submittedName>
</protein>
<gene>
    <name evidence="2" type="ORF">GALL_541310</name>
</gene>